<dbReference type="Gene3D" id="2.60.120.260">
    <property type="entry name" value="Galactose-binding domain-like"/>
    <property type="match status" value="1"/>
</dbReference>
<dbReference type="InterPro" id="IPR015364">
    <property type="entry name" value="RhgB_N"/>
</dbReference>
<evidence type="ECO:0000259" key="11">
    <source>
        <dbReference type="Pfam" id="PF09284"/>
    </source>
</evidence>
<proteinExistence type="inferred from homology"/>
<evidence type="ECO:0000256" key="9">
    <source>
        <dbReference type="ARBA" id="ARBA00023316"/>
    </source>
</evidence>
<evidence type="ECO:0000313" key="15">
    <source>
        <dbReference type="Proteomes" id="UP000032266"/>
    </source>
</evidence>
<dbReference type="InterPro" id="IPR008979">
    <property type="entry name" value="Galactose-bd-like_sf"/>
</dbReference>
<keyword evidence="15" id="KW-1185">Reference proteome</keyword>
<keyword evidence="9" id="KW-0961">Cell wall biogenesis/degradation</keyword>
<evidence type="ECO:0000256" key="8">
    <source>
        <dbReference type="ARBA" id="ARBA00023239"/>
    </source>
</evidence>
<dbReference type="Pfam" id="PF14686">
    <property type="entry name" value="fn3_3"/>
    <property type="match status" value="1"/>
</dbReference>
<comment type="subcellular location">
    <subcellularLocation>
        <location evidence="2">Secreted</location>
    </subcellularLocation>
</comment>
<feature type="domain" description="Rhamnogalacturonan lyase" evidence="12">
    <location>
        <begin position="389"/>
        <end position="557"/>
    </location>
</feature>
<feature type="domain" description="Rhamnogalacturonan lyase" evidence="13">
    <location>
        <begin position="309"/>
        <end position="372"/>
    </location>
</feature>
<dbReference type="GO" id="GO:0071555">
    <property type="term" value="P:cell wall organization"/>
    <property type="evidence" value="ECO:0007669"/>
    <property type="project" value="UniProtKB-KW"/>
</dbReference>
<feature type="signal peptide" evidence="10">
    <location>
        <begin position="1"/>
        <end position="28"/>
    </location>
</feature>
<dbReference type="PANTHER" id="PTHR36574:SF1">
    <property type="entry name" value="RHAMNOGALACTURONATE LYASE-RELATED"/>
    <property type="match status" value="1"/>
</dbReference>
<dbReference type="SUPFAM" id="SSF49785">
    <property type="entry name" value="Galactose-binding domain-like"/>
    <property type="match status" value="1"/>
</dbReference>
<evidence type="ECO:0000313" key="14">
    <source>
        <dbReference type="EMBL" id="AJQ92578.1"/>
    </source>
</evidence>
<evidence type="ECO:0000259" key="13">
    <source>
        <dbReference type="Pfam" id="PF14686"/>
    </source>
</evidence>
<reference evidence="14 15" key="1">
    <citation type="submission" date="2014-01" db="EMBL/GenBank/DDBJ databases">
        <title>Full genme sequencing of cellulolytic bacterium Gynuella sunshinyii YC6258T gen. nov., sp. nov.</title>
        <authorList>
            <person name="Khan H."/>
            <person name="Chung E.J."/>
            <person name="Chung Y.R."/>
        </authorList>
    </citation>
    <scope>NUCLEOTIDE SEQUENCE [LARGE SCALE GENOMIC DNA]</scope>
    <source>
        <strain evidence="14 15">YC6258</strain>
    </source>
</reference>
<feature type="chain" id="PRO_5002183377" description="rhamnogalacturonan endolyase" evidence="10">
    <location>
        <begin position="29"/>
        <end position="559"/>
    </location>
</feature>
<dbReference type="InterPro" id="IPR013784">
    <property type="entry name" value="Carb-bd-like_fold"/>
</dbReference>
<dbReference type="InterPro" id="IPR029413">
    <property type="entry name" value="RG-lyase_II"/>
</dbReference>
<dbReference type="GO" id="GO:0030246">
    <property type="term" value="F:carbohydrate binding"/>
    <property type="evidence" value="ECO:0007669"/>
    <property type="project" value="InterPro"/>
</dbReference>
<gene>
    <name evidence="14" type="ORF">YC6258_00528</name>
</gene>
<evidence type="ECO:0000256" key="1">
    <source>
        <dbReference type="ARBA" id="ARBA00001324"/>
    </source>
</evidence>
<dbReference type="InterPro" id="IPR016590">
    <property type="entry name" value="Rhamnogalacturonase_B"/>
</dbReference>
<evidence type="ECO:0000256" key="2">
    <source>
        <dbReference type="ARBA" id="ARBA00004613"/>
    </source>
</evidence>
<dbReference type="Pfam" id="PF14683">
    <property type="entry name" value="CBM-like"/>
    <property type="match status" value="1"/>
</dbReference>
<dbReference type="GO" id="GO:0005576">
    <property type="term" value="C:extracellular region"/>
    <property type="evidence" value="ECO:0007669"/>
    <property type="project" value="UniProtKB-SubCell"/>
</dbReference>
<dbReference type="KEGG" id="gsn:YC6258_00528"/>
<dbReference type="PATRIC" id="fig|1445510.3.peg.515"/>
<evidence type="ECO:0000256" key="7">
    <source>
        <dbReference type="ARBA" id="ARBA00023157"/>
    </source>
</evidence>
<dbReference type="InterPro" id="IPR011013">
    <property type="entry name" value="Gal_mutarotase_sf_dom"/>
</dbReference>
<dbReference type="CDD" id="cd10316">
    <property type="entry name" value="RGL4_M"/>
    <property type="match status" value="1"/>
</dbReference>
<evidence type="ECO:0000256" key="6">
    <source>
        <dbReference type="ARBA" id="ARBA00022729"/>
    </source>
</evidence>
<dbReference type="SUPFAM" id="SSF49452">
    <property type="entry name" value="Starch-binding domain-like"/>
    <property type="match status" value="1"/>
</dbReference>
<sequence>MKNVMKTVMKRARVLGITVAFLPTLALADFGLSSSTDFYTVDTGAGLTFKVRRTDNGVSTQSAGDIASLKYYGVEYQNQSRGSQVNSGFDWLYSNTSSVSVNATTVNNQFIKVTVNAGNLTHYYMARRGYPHIYMGTYFTTEPNVHGHVRYILRLSSSLLPNGPEHSDLRGTVSTVEASDIFAMGNGETRSKHYSNMRLKDWQYIGATGGNVGMWVVRGNQEGGSGGPFYRSLLNQTTDNDQELTYIVNYAEAQTEAFRTGILNNYTFVVTNGSQPNANIDTSWFSQMGLNGYVPSYSRGVVAAVGINGRDSRYDYTVGFANSRAQYWADTNESTGFFKSADMLPGTYTMTIYKNELAVYSQNVNVSAGESTLLHTINITDDPSYASAIWRIGDWDGSPQEFYNGDKLTIMHPSDTRIYNWDPGNFIVGTHDDSHFPAYFWKDVNNNHIIYFKLSPEELSRAHTIRVGLTCAFSGGRPRLYVNDWTSPVMSPSDQPKTRTLTVGTYRCNNVTYSYDVPASAWQQSSGNWNRLVMEVISGSGGSGYLSPAISVDTVELLD</sequence>
<evidence type="ECO:0000256" key="4">
    <source>
        <dbReference type="ARBA" id="ARBA00012437"/>
    </source>
</evidence>
<dbReference type="GO" id="GO:0045490">
    <property type="term" value="P:pectin catabolic process"/>
    <property type="evidence" value="ECO:0007669"/>
    <property type="project" value="TreeGrafter"/>
</dbReference>
<feature type="domain" description="Rhamnogalacturonase B N-terminal" evidence="11">
    <location>
        <begin position="30"/>
        <end position="292"/>
    </location>
</feature>
<keyword evidence="7" id="KW-1015">Disulfide bond</keyword>
<dbReference type="Gene3D" id="2.60.40.1120">
    <property type="entry name" value="Carboxypeptidase-like, regulatory domain"/>
    <property type="match status" value="1"/>
</dbReference>
<dbReference type="Proteomes" id="UP000032266">
    <property type="component" value="Chromosome"/>
</dbReference>
<accession>A0A0C5VGS0</accession>
<keyword evidence="8" id="KW-0456">Lyase</keyword>
<organism evidence="14 15">
    <name type="scientific">Gynuella sunshinyii YC6258</name>
    <dbReference type="NCBI Taxonomy" id="1445510"/>
    <lineage>
        <taxon>Bacteria</taxon>
        <taxon>Pseudomonadati</taxon>
        <taxon>Pseudomonadota</taxon>
        <taxon>Gammaproteobacteria</taxon>
        <taxon>Oceanospirillales</taxon>
        <taxon>Saccharospirillaceae</taxon>
        <taxon>Gynuella</taxon>
    </lineage>
</organism>
<dbReference type="InterPro" id="IPR014718">
    <property type="entry name" value="GH-type_carb-bd"/>
</dbReference>
<dbReference type="EMBL" id="CP007142">
    <property type="protein sequence ID" value="AJQ92578.1"/>
    <property type="molecule type" value="Genomic_DNA"/>
</dbReference>
<evidence type="ECO:0000256" key="5">
    <source>
        <dbReference type="ARBA" id="ARBA00022525"/>
    </source>
</evidence>
<dbReference type="Pfam" id="PF09284">
    <property type="entry name" value="RhgB_N"/>
    <property type="match status" value="1"/>
</dbReference>
<keyword evidence="6 10" id="KW-0732">Signal</keyword>
<dbReference type="SUPFAM" id="SSF74650">
    <property type="entry name" value="Galactose mutarotase-like"/>
    <property type="match status" value="1"/>
</dbReference>
<comment type="similarity">
    <text evidence="3">Belongs to the polysaccharide lyase 4 family.</text>
</comment>
<dbReference type="PANTHER" id="PTHR36574">
    <property type="entry name" value="RHAMNOGALACTURONATE LYASE-RELATED"/>
    <property type="match status" value="1"/>
</dbReference>
<dbReference type="EC" id="4.2.2.23" evidence="4"/>
<evidence type="ECO:0000256" key="10">
    <source>
        <dbReference type="SAM" id="SignalP"/>
    </source>
</evidence>
<protein>
    <recommendedName>
        <fullName evidence="4">rhamnogalacturonan endolyase</fullName>
        <ecNumber evidence="4">4.2.2.23</ecNumber>
    </recommendedName>
</protein>
<name>A0A0C5VGS0_9GAMM</name>
<evidence type="ECO:0000256" key="3">
    <source>
        <dbReference type="ARBA" id="ARBA00010418"/>
    </source>
</evidence>
<dbReference type="AlphaFoldDB" id="A0A0C5VGS0"/>
<dbReference type="Gene3D" id="2.70.98.10">
    <property type="match status" value="1"/>
</dbReference>
<comment type="catalytic activity">
    <reaction evidence="1">
        <text>Endotype eliminative cleavage of L-alpha-rhamnopyranosyl-(1-&gt;4)-alpha-D-galactopyranosyluronic acid bonds of rhamnogalacturonan I domains in ramified hairy regions of pectin leaving L-rhamnopyranose at the reducing end and 4-deoxy-4,5-unsaturated D-galactopyranosyluronic acid at the non-reducing end.</text>
        <dbReference type="EC" id="4.2.2.23"/>
    </reaction>
</comment>
<dbReference type="CDD" id="cd10317">
    <property type="entry name" value="RGL4_C"/>
    <property type="match status" value="1"/>
</dbReference>
<dbReference type="HOGENOM" id="CLU_037882_1_1_6"/>
<dbReference type="InterPro" id="IPR029411">
    <property type="entry name" value="RG-lyase_III"/>
</dbReference>
<dbReference type="STRING" id="1445510.YC6258_00528"/>
<dbReference type="GO" id="GO:0102210">
    <property type="term" value="F:rhamnogalacturonan endolyase activity"/>
    <property type="evidence" value="ECO:0007669"/>
    <property type="project" value="UniProtKB-EC"/>
</dbReference>
<evidence type="ECO:0000259" key="12">
    <source>
        <dbReference type="Pfam" id="PF14683"/>
    </source>
</evidence>
<keyword evidence="5" id="KW-0964">Secreted</keyword>